<reference evidence="1" key="1">
    <citation type="submission" date="2021-02" db="EMBL/GenBank/DDBJ databases">
        <authorList>
            <person name="Nowell W R."/>
        </authorList>
    </citation>
    <scope>NUCLEOTIDE SEQUENCE</scope>
</reference>
<evidence type="ECO:0000313" key="1">
    <source>
        <dbReference type="EMBL" id="CAF2249562.1"/>
    </source>
</evidence>
<dbReference type="Proteomes" id="UP000663824">
    <property type="component" value="Unassembled WGS sequence"/>
</dbReference>
<comment type="caution">
    <text evidence="1">The sequence shown here is derived from an EMBL/GenBank/DDBJ whole genome shotgun (WGS) entry which is preliminary data.</text>
</comment>
<dbReference type="EMBL" id="CAJOBI010117151">
    <property type="protein sequence ID" value="CAF4660093.1"/>
    <property type="molecule type" value="Genomic_DNA"/>
</dbReference>
<evidence type="ECO:0000313" key="2">
    <source>
        <dbReference type="EMBL" id="CAF4660093.1"/>
    </source>
</evidence>
<protein>
    <submittedName>
        <fullName evidence="1">Uncharacterized protein</fullName>
    </submittedName>
</protein>
<dbReference type="EMBL" id="CAJNRE010021048">
    <property type="protein sequence ID" value="CAF2249562.1"/>
    <property type="molecule type" value="Genomic_DNA"/>
</dbReference>
<dbReference type="AlphaFoldDB" id="A0A817A8Z5"/>
<sequence>MCSSDEFPSFLNDPLHLTNLLKEKSDLILADSTFSHIANHFLSQPISIEGLAVQRNLYGRPRSSSLDQYELDLLIYNIKGYLHSNSEELTEPVLQYLHNINRLLPNDFVILHIYVH</sequence>
<dbReference type="Proteomes" id="UP000676336">
    <property type="component" value="Unassembled WGS sequence"/>
</dbReference>
<proteinExistence type="predicted"/>
<organism evidence="1 3">
    <name type="scientific">Rotaria magnacalcarata</name>
    <dbReference type="NCBI Taxonomy" id="392030"/>
    <lineage>
        <taxon>Eukaryota</taxon>
        <taxon>Metazoa</taxon>
        <taxon>Spiralia</taxon>
        <taxon>Gnathifera</taxon>
        <taxon>Rotifera</taxon>
        <taxon>Eurotatoria</taxon>
        <taxon>Bdelloidea</taxon>
        <taxon>Philodinida</taxon>
        <taxon>Philodinidae</taxon>
        <taxon>Rotaria</taxon>
    </lineage>
</organism>
<gene>
    <name evidence="1" type="ORF">MBJ925_LOCUS37799</name>
    <name evidence="2" type="ORF">SMN809_LOCUS41465</name>
</gene>
<accession>A0A817A8Z5</accession>
<name>A0A817A8Z5_9BILA</name>
<evidence type="ECO:0000313" key="3">
    <source>
        <dbReference type="Proteomes" id="UP000663824"/>
    </source>
</evidence>